<protein>
    <submittedName>
        <fullName evidence="2">21686_t:CDS:1</fullName>
    </submittedName>
</protein>
<evidence type="ECO:0000259" key="1">
    <source>
        <dbReference type="Pfam" id="PF13843"/>
    </source>
</evidence>
<evidence type="ECO:0000313" key="2">
    <source>
        <dbReference type="EMBL" id="CAG8835348.1"/>
    </source>
</evidence>
<dbReference type="Pfam" id="PF13843">
    <property type="entry name" value="DDE_Tnp_1_7"/>
    <property type="match status" value="1"/>
</dbReference>
<organism evidence="2 3">
    <name type="scientific">Gigaspora margarita</name>
    <dbReference type="NCBI Taxonomy" id="4874"/>
    <lineage>
        <taxon>Eukaryota</taxon>
        <taxon>Fungi</taxon>
        <taxon>Fungi incertae sedis</taxon>
        <taxon>Mucoromycota</taxon>
        <taxon>Glomeromycotina</taxon>
        <taxon>Glomeromycetes</taxon>
        <taxon>Diversisporales</taxon>
        <taxon>Gigasporaceae</taxon>
        <taxon>Gigaspora</taxon>
    </lineage>
</organism>
<feature type="domain" description="PiggyBac transposable element-derived protein" evidence="1">
    <location>
        <begin position="1"/>
        <end position="64"/>
    </location>
</feature>
<dbReference type="Proteomes" id="UP000789901">
    <property type="component" value="Unassembled WGS sequence"/>
</dbReference>
<comment type="caution">
    <text evidence="2">The sequence shown here is derived from an EMBL/GenBank/DDBJ whole genome shotgun (WGS) entry which is preliminary data.</text>
</comment>
<name>A0ABN7WM62_GIGMA</name>
<sequence length="190" mass="21990">MSHQRFQKIIKYLKLTDLLESDDSFYFARQFHNAFNENLTMAVSPGTYLCIDKSMCQWMGKVDKDALEDAYGSFVSQARTINNVNLTVCSIRDRKNIVLLTNCSMTILGSEVKRYIKDHGNVTFHRPVLFDEYCEYRSAIDILNNLRDNTLSYHDIISSSITDRAKKRRKQALDDIEHHFTTLSNGSRTS</sequence>
<accession>A0ABN7WM62</accession>
<dbReference type="InterPro" id="IPR029526">
    <property type="entry name" value="PGBD"/>
</dbReference>
<dbReference type="EMBL" id="CAJVQB010051271">
    <property type="protein sequence ID" value="CAG8835348.1"/>
    <property type="molecule type" value="Genomic_DNA"/>
</dbReference>
<gene>
    <name evidence="2" type="ORF">GMARGA_LOCUS32521</name>
</gene>
<evidence type="ECO:0000313" key="3">
    <source>
        <dbReference type="Proteomes" id="UP000789901"/>
    </source>
</evidence>
<keyword evidence="3" id="KW-1185">Reference proteome</keyword>
<reference evidence="2 3" key="1">
    <citation type="submission" date="2021-06" db="EMBL/GenBank/DDBJ databases">
        <authorList>
            <person name="Kallberg Y."/>
            <person name="Tangrot J."/>
            <person name="Rosling A."/>
        </authorList>
    </citation>
    <scope>NUCLEOTIDE SEQUENCE [LARGE SCALE GENOMIC DNA]</scope>
    <source>
        <strain evidence="2 3">120-4 pot B 10/14</strain>
    </source>
</reference>
<proteinExistence type="predicted"/>